<keyword evidence="8 12" id="KW-0464">Manganese</keyword>
<dbReference type="PROSITE" id="PS51409">
    <property type="entry name" value="ARGINASE_2"/>
    <property type="match status" value="1"/>
</dbReference>
<dbReference type="GO" id="GO:0030145">
    <property type="term" value="F:manganese ion binding"/>
    <property type="evidence" value="ECO:0007669"/>
    <property type="project" value="TreeGrafter"/>
</dbReference>
<keyword evidence="7 11" id="KW-0378">Hydrolase</keyword>
<dbReference type="PANTHER" id="PTHR43782:SF3">
    <property type="entry name" value="ARGINASE"/>
    <property type="match status" value="1"/>
</dbReference>
<gene>
    <name evidence="13" type="ORF">HNAJ_LOCUS2248</name>
</gene>
<proteinExistence type="inferred from homology"/>
<reference evidence="15" key="1">
    <citation type="submission" date="2017-02" db="UniProtKB">
        <authorList>
            <consortium name="WormBaseParasite"/>
        </authorList>
    </citation>
    <scope>IDENTIFICATION</scope>
</reference>
<accession>A0A0R3T5B1</accession>
<evidence type="ECO:0000256" key="7">
    <source>
        <dbReference type="ARBA" id="ARBA00022801"/>
    </source>
</evidence>
<dbReference type="PRINTS" id="PR00116">
    <property type="entry name" value="ARGINASE"/>
</dbReference>
<reference evidence="13 14" key="2">
    <citation type="submission" date="2018-11" db="EMBL/GenBank/DDBJ databases">
        <authorList>
            <consortium name="Pathogen Informatics"/>
        </authorList>
    </citation>
    <scope>NUCLEOTIDE SEQUENCE [LARGE SCALE GENOMIC DNA]</scope>
</reference>
<evidence type="ECO:0000256" key="3">
    <source>
        <dbReference type="ARBA" id="ARBA00018123"/>
    </source>
</evidence>
<dbReference type="InterPro" id="IPR014033">
    <property type="entry name" value="Arginase"/>
</dbReference>
<dbReference type="CDD" id="cd09989">
    <property type="entry name" value="Arginase"/>
    <property type="match status" value="1"/>
</dbReference>
<dbReference type="GO" id="GO:0005829">
    <property type="term" value="C:cytosol"/>
    <property type="evidence" value="ECO:0007669"/>
    <property type="project" value="TreeGrafter"/>
</dbReference>
<dbReference type="OrthoDB" id="9992747at2759"/>
<sequence length="311" mass="34139">MASPAVTLVNSVGLIEAAINKGQPKDGVEMAPKEIRSAGLDHLINALNAKVNFYGEVRQPKDREPDIVANCINQRALIKATLELRELVEKSVSENEITLILGGDHSSGMGAIEGHFRAFPDSVVVWVDAHGDINTPDSSASKNTHGMPVSFMMRETYKQIPQIMGFEKIHPVLDPNQIIYIGLRDLDPPELNTLKEFRVPYFSMNDVRQLGIEKVVETTLRIIERTSPNCKIHLSFDIDSLDPRFAPSTGTPVPDGLTLKEGKYICRALAQTGQLRSMLMAEVNTALGSEEDARVTLNSANEILKSALLLG</sequence>
<evidence type="ECO:0000256" key="4">
    <source>
        <dbReference type="ARBA" id="ARBA00022436"/>
    </source>
</evidence>
<evidence type="ECO:0000256" key="10">
    <source>
        <dbReference type="PROSITE-ProRule" id="PRU00742"/>
    </source>
</evidence>
<dbReference type="GO" id="GO:0004053">
    <property type="term" value="F:arginase activity"/>
    <property type="evidence" value="ECO:0007669"/>
    <property type="project" value="UniProtKB-EC"/>
</dbReference>
<keyword evidence="14" id="KW-1185">Reference proteome</keyword>
<dbReference type="Gene3D" id="3.40.800.10">
    <property type="entry name" value="Ureohydrolase domain"/>
    <property type="match status" value="1"/>
</dbReference>
<dbReference type="NCBIfam" id="TIGR01229">
    <property type="entry name" value="rocF_arginase"/>
    <property type="match status" value="1"/>
</dbReference>
<dbReference type="UniPathway" id="UPA00158">
    <property type="reaction ID" value="UER00270"/>
</dbReference>
<dbReference type="STRING" id="102285.A0A0R3T5B1"/>
<evidence type="ECO:0000256" key="11">
    <source>
        <dbReference type="RuleBase" id="RU003684"/>
    </source>
</evidence>
<dbReference type="InterPro" id="IPR006035">
    <property type="entry name" value="Ureohydrolase"/>
</dbReference>
<dbReference type="GO" id="GO:0000050">
    <property type="term" value="P:urea cycle"/>
    <property type="evidence" value="ECO:0007669"/>
    <property type="project" value="UniProtKB-UniPathway"/>
</dbReference>
<keyword evidence="6 12" id="KW-0479">Metal-binding</keyword>
<evidence type="ECO:0000313" key="14">
    <source>
        <dbReference type="Proteomes" id="UP000278807"/>
    </source>
</evidence>
<keyword evidence="5 12" id="KW-0056">Arginine metabolism</keyword>
<dbReference type="Pfam" id="PF00491">
    <property type="entry name" value="Arginase"/>
    <property type="match status" value="1"/>
</dbReference>
<dbReference type="WBParaSite" id="HNAJ_0000224901-mRNA-1">
    <property type="protein sequence ID" value="HNAJ_0000224901-mRNA-1"/>
    <property type="gene ID" value="HNAJ_0000224901"/>
</dbReference>
<dbReference type="GO" id="GO:0005634">
    <property type="term" value="C:nucleus"/>
    <property type="evidence" value="ECO:0007669"/>
    <property type="project" value="TreeGrafter"/>
</dbReference>
<name>A0A0R3T5B1_RODNA</name>
<evidence type="ECO:0000256" key="1">
    <source>
        <dbReference type="ARBA" id="ARBA00005098"/>
    </source>
</evidence>
<dbReference type="GO" id="GO:0006525">
    <property type="term" value="P:arginine metabolic process"/>
    <property type="evidence" value="ECO:0007669"/>
    <property type="project" value="UniProtKB-KW"/>
</dbReference>
<dbReference type="PANTHER" id="PTHR43782">
    <property type="entry name" value="ARGINASE"/>
    <property type="match status" value="1"/>
</dbReference>
<comment type="pathway">
    <text evidence="1 12">Nitrogen metabolism; urea cycle; L-ornithine and urea from L-arginine: step 1/1.</text>
</comment>
<evidence type="ECO:0000256" key="9">
    <source>
        <dbReference type="ARBA" id="ARBA00047391"/>
    </source>
</evidence>
<evidence type="ECO:0000256" key="2">
    <source>
        <dbReference type="ARBA" id="ARBA00012168"/>
    </source>
</evidence>
<protein>
    <recommendedName>
        <fullName evidence="3 12">Arginase</fullName>
        <ecNumber evidence="2 12">3.5.3.1</ecNumber>
    </recommendedName>
</protein>
<dbReference type="SUPFAM" id="SSF52768">
    <property type="entry name" value="Arginase/deacetylase"/>
    <property type="match status" value="1"/>
</dbReference>
<dbReference type="InterPro" id="IPR020855">
    <property type="entry name" value="Ureohydrolase_Mn_BS"/>
</dbReference>
<evidence type="ECO:0000256" key="6">
    <source>
        <dbReference type="ARBA" id="ARBA00022723"/>
    </source>
</evidence>
<dbReference type="AlphaFoldDB" id="A0A0R3T5B1"/>
<comment type="cofactor">
    <cofactor evidence="12">
        <name>Mn(2+)</name>
        <dbReference type="ChEBI" id="CHEBI:29035"/>
    </cofactor>
    <text evidence="12">Binds 2 manganese ions per subunit.</text>
</comment>
<dbReference type="Proteomes" id="UP000278807">
    <property type="component" value="Unassembled WGS sequence"/>
</dbReference>
<evidence type="ECO:0000313" key="15">
    <source>
        <dbReference type="WBParaSite" id="HNAJ_0000224901-mRNA-1"/>
    </source>
</evidence>
<evidence type="ECO:0000256" key="8">
    <source>
        <dbReference type="ARBA" id="ARBA00023211"/>
    </source>
</evidence>
<dbReference type="FunFam" id="3.40.800.10:FF:000012">
    <property type="entry name" value="Arginase"/>
    <property type="match status" value="1"/>
</dbReference>
<dbReference type="InterPro" id="IPR023696">
    <property type="entry name" value="Ureohydrolase_dom_sf"/>
</dbReference>
<dbReference type="PROSITE" id="PS01053">
    <property type="entry name" value="ARGINASE_1"/>
    <property type="match status" value="1"/>
</dbReference>
<dbReference type="EMBL" id="UZAE01001058">
    <property type="protein sequence ID" value="VDN98107.1"/>
    <property type="molecule type" value="Genomic_DNA"/>
</dbReference>
<organism evidence="15">
    <name type="scientific">Rodentolepis nana</name>
    <name type="common">Dwarf tapeworm</name>
    <name type="synonym">Hymenolepis nana</name>
    <dbReference type="NCBI Taxonomy" id="102285"/>
    <lineage>
        <taxon>Eukaryota</taxon>
        <taxon>Metazoa</taxon>
        <taxon>Spiralia</taxon>
        <taxon>Lophotrochozoa</taxon>
        <taxon>Platyhelminthes</taxon>
        <taxon>Cestoda</taxon>
        <taxon>Eucestoda</taxon>
        <taxon>Cyclophyllidea</taxon>
        <taxon>Hymenolepididae</taxon>
        <taxon>Rodentolepis</taxon>
    </lineage>
</organism>
<evidence type="ECO:0000313" key="13">
    <source>
        <dbReference type="EMBL" id="VDN98107.1"/>
    </source>
</evidence>
<evidence type="ECO:0000256" key="5">
    <source>
        <dbReference type="ARBA" id="ARBA00022503"/>
    </source>
</evidence>
<evidence type="ECO:0000256" key="12">
    <source>
        <dbReference type="RuleBase" id="RU361159"/>
    </source>
</evidence>
<dbReference type="EC" id="3.5.3.1" evidence="2 12"/>
<comment type="similarity">
    <text evidence="10 11">Belongs to the arginase family.</text>
</comment>
<comment type="catalytic activity">
    <reaction evidence="9 12">
        <text>L-arginine + H2O = urea + L-ornithine</text>
        <dbReference type="Rhea" id="RHEA:20569"/>
        <dbReference type="ChEBI" id="CHEBI:15377"/>
        <dbReference type="ChEBI" id="CHEBI:16199"/>
        <dbReference type="ChEBI" id="CHEBI:32682"/>
        <dbReference type="ChEBI" id="CHEBI:46911"/>
        <dbReference type="EC" id="3.5.3.1"/>
    </reaction>
</comment>
<keyword evidence="4 12" id="KW-0835">Urea cycle</keyword>